<keyword evidence="2" id="KW-0812">Transmembrane</keyword>
<keyword evidence="3" id="KW-0732">Signal</keyword>
<organism evidence="4 5">
    <name type="scientific">Effrenium voratum</name>
    <dbReference type="NCBI Taxonomy" id="2562239"/>
    <lineage>
        <taxon>Eukaryota</taxon>
        <taxon>Sar</taxon>
        <taxon>Alveolata</taxon>
        <taxon>Dinophyceae</taxon>
        <taxon>Suessiales</taxon>
        <taxon>Symbiodiniaceae</taxon>
        <taxon>Effrenium</taxon>
    </lineage>
</organism>
<dbReference type="EMBL" id="CAUJNA010003421">
    <property type="protein sequence ID" value="CAJ1401587.1"/>
    <property type="molecule type" value="Genomic_DNA"/>
</dbReference>
<reference evidence="4" key="1">
    <citation type="submission" date="2023-08" db="EMBL/GenBank/DDBJ databases">
        <authorList>
            <person name="Chen Y."/>
            <person name="Shah S."/>
            <person name="Dougan E. K."/>
            <person name="Thang M."/>
            <person name="Chan C."/>
        </authorList>
    </citation>
    <scope>NUCLEOTIDE SEQUENCE</scope>
</reference>
<proteinExistence type="predicted"/>
<name>A0AA36NBZ2_9DINO</name>
<feature type="signal peptide" evidence="3">
    <location>
        <begin position="1"/>
        <end position="25"/>
    </location>
</feature>
<evidence type="ECO:0000313" key="5">
    <source>
        <dbReference type="Proteomes" id="UP001178507"/>
    </source>
</evidence>
<keyword evidence="5" id="KW-1185">Reference proteome</keyword>
<feature type="compositionally biased region" description="Low complexity" evidence="1">
    <location>
        <begin position="345"/>
        <end position="358"/>
    </location>
</feature>
<keyword evidence="2" id="KW-0472">Membrane</keyword>
<evidence type="ECO:0000256" key="1">
    <source>
        <dbReference type="SAM" id="MobiDB-lite"/>
    </source>
</evidence>
<feature type="chain" id="PRO_5041317671" evidence="3">
    <location>
        <begin position="26"/>
        <end position="751"/>
    </location>
</feature>
<protein>
    <submittedName>
        <fullName evidence="4">Uncharacterized protein</fullName>
    </submittedName>
</protein>
<evidence type="ECO:0000313" key="4">
    <source>
        <dbReference type="EMBL" id="CAJ1401587.1"/>
    </source>
</evidence>
<feature type="region of interest" description="Disordered" evidence="1">
    <location>
        <begin position="38"/>
        <end position="62"/>
    </location>
</feature>
<evidence type="ECO:0000256" key="2">
    <source>
        <dbReference type="SAM" id="Phobius"/>
    </source>
</evidence>
<dbReference type="AlphaFoldDB" id="A0AA36NBZ2"/>
<dbReference type="Proteomes" id="UP001178507">
    <property type="component" value="Unassembled WGS sequence"/>
</dbReference>
<accession>A0AA36NBZ2</accession>
<feature type="compositionally biased region" description="Basic and acidic residues" evidence="1">
    <location>
        <begin position="359"/>
        <end position="372"/>
    </location>
</feature>
<feature type="compositionally biased region" description="Basic and acidic residues" evidence="1">
    <location>
        <begin position="698"/>
        <end position="715"/>
    </location>
</feature>
<comment type="caution">
    <text evidence="4">The sequence shown here is derived from an EMBL/GenBank/DDBJ whole genome shotgun (WGS) entry which is preliminary data.</text>
</comment>
<keyword evidence="2" id="KW-1133">Transmembrane helix</keyword>
<feature type="region of interest" description="Disordered" evidence="1">
    <location>
        <begin position="343"/>
        <end position="377"/>
    </location>
</feature>
<feature type="transmembrane region" description="Helical" evidence="2">
    <location>
        <begin position="77"/>
        <end position="95"/>
    </location>
</feature>
<gene>
    <name evidence="4" type="ORF">EVOR1521_LOCUS24705</name>
</gene>
<feature type="region of interest" description="Disordered" evidence="1">
    <location>
        <begin position="698"/>
        <end position="751"/>
    </location>
</feature>
<evidence type="ECO:0000256" key="3">
    <source>
        <dbReference type="SAM" id="SignalP"/>
    </source>
</evidence>
<sequence>MAATSSMRVMRAVLMACIIFLLAHQCSVRLTSTFLGPQRDQGKRSKPAAGALPTSPEKRPTEVMDEQNQSWKAVENAVWNVISLAFWVVFFRAIVVEDVDSRVTRFRWTALGLPSLCRVSLERITCLPWGLQLVRRLRRPFPSQRSRPLMAWALLLALPHASGLLRGNPVLPIEPFGHEVTPAGPLFQVLELKKMTLSQGDCLCQQGEFWHRGRKACVRQFGVGNDCTDVAEYAMVCKDGLVCKSRVGSNPSCLECEGAECATGAPCLKEFKLEGEACATIQADTPATVAQATATKNWTEHVTVKKPVNATATAKATEVAIVTKNASAERTFQAAASSYMRQKGTASATVSSTASAKSTRAEDGTVRAESRATAEATEEALGVQATVQKTSAGHASKTGHAVARAKAEAQHEATVRGVSVADARALADAEATSSVNRSHTAIEDATVEHTARLRLEYETNSTRTAQATRTLVGAARGTSKNRICISSKALGQNDTVSKMDLDEASKAAAAALRRAVEKASVEAVSQATLQGLNSAQQAALAAASHAATEAAAADARRAALGEALAIHRKEAKDWAAKIAEAEAKVQARALAKDAAARQAGEVAESEALRKATKAAEAAARQEAQRIAQAKADAEARRNALKAARREAAASAADQAAQKAYHGAAEAAQEKANQLASQKAEARAKLSVARAAAEEAAQEAKEKAAQAAKEEAREQAETAAEAMSRMTQPGALGGQEMEPIPKPTPAPALRKQ</sequence>